<dbReference type="GO" id="GO:0030001">
    <property type="term" value="P:metal ion transport"/>
    <property type="evidence" value="ECO:0007669"/>
    <property type="project" value="InterPro"/>
</dbReference>
<dbReference type="InterPro" id="IPR006127">
    <property type="entry name" value="ZnuA-like"/>
</dbReference>
<protein>
    <submittedName>
        <fullName evidence="2">ABC-type Zn uptake system ZnuABC, Zn-binding component ZnuA</fullName>
    </submittedName>
</protein>
<reference evidence="2 3" key="1">
    <citation type="submission" date="2016-12" db="EMBL/GenBank/DDBJ databases">
        <title>Isolation and genomic insights into novel planktonic Zetaproteobacteria from stratified waters of the Chesapeake Bay.</title>
        <authorList>
            <person name="McAllister S.M."/>
            <person name="Kato S."/>
            <person name="Chan C.S."/>
            <person name="Chiu B.K."/>
            <person name="Field E.K."/>
        </authorList>
    </citation>
    <scope>NUCLEOTIDE SEQUENCE [LARGE SCALE GENOMIC DNA]</scope>
    <source>
        <strain evidence="2 3">CP-8</strain>
    </source>
</reference>
<organism evidence="2 3">
    <name type="scientific">Mariprofundus ferrinatatus</name>
    <dbReference type="NCBI Taxonomy" id="1921087"/>
    <lineage>
        <taxon>Bacteria</taxon>
        <taxon>Pseudomonadati</taxon>
        <taxon>Pseudomonadota</taxon>
        <taxon>Candidatius Mariprofundia</taxon>
        <taxon>Mariprofundales</taxon>
        <taxon>Mariprofundaceae</taxon>
        <taxon>Mariprofundus</taxon>
    </lineage>
</organism>
<keyword evidence="3" id="KW-1185">Reference proteome</keyword>
<dbReference type="PANTHER" id="PTHR42953">
    <property type="entry name" value="HIGH-AFFINITY ZINC UPTAKE SYSTEM PROTEIN ZNUA-RELATED"/>
    <property type="match status" value="1"/>
</dbReference>
<proteinExistence type="predicted"/>
<dbReference type="Proteomes" id="UP000231637">
    <property type="component" value="Chromosome"/>
</dbReference>
<evidence type="ECO:0000313" key="2">
    <source>
        <dbReference type="EMBL" id="ATX81144.1"/>
    </source>
</evidence>
<dbReference type="AlphaFoldDB" id="A0A2K8L885"/>
<evidence type="ECO:0000256" key="1">
    <source>
        <dbReference type="SAM" id="SignalP"/>
    </source>
</evidence>
<feature type="chain" id="PRO_5014914156" evidence="1">
    <location>
        <begin position="17"/>
        <end position="262"/>
    </location>
</feature>
<dbReference type="KEGG" id="mfn:Ga0123462_0269"/>
<dbReference type="InterPro" id="IPR050492">
    <property type="entry name" value="Bact_metal-bind_prot9"/>
</dbReference>
<dbReference type="GO" id="GO:0046872">
    <property type="term" value="F:metal ion binding"/>
    <property type="evidence" value="ECO:0007669"/>
    <property type="project" value="InterPro"/>
</dbReference>
<dbReference type="Pfam" id="PF01297">
    <property type="entry name" value="ZnuA"/>
    <property type="match status" value="1"/>
</dbReference>
<dbReference type="SUPFAM" id="SSF53807">
    <property type="entry name" value="Helical backbone' metal receptor"/>
    <property type="match status" value="1"/>
</dbReference>
<evidence type="ECO:0000313" key="3">
    <source>
        <dbReference type="Proteomes" id="UP000231637"/>
    </source>
</evidence>
<feature type="signal peptide" evidence="1">
    <location>
        <begin position="1"/>
        <end position="16"/>
    </location>
</feature>
<keyword evidence="1" id="KW-0732">Signal</keyword>
<accession>A0A2K8L885</accession>
<name>A0A2K8L885_9PROT</name>
<dbReference type="EMBL" id="CP018800">
    <property type="protein sequence ID" value="ATX81144.1"/>
    <property type="molecule type" value="Genomic_DNA"/>
</dbReference>
<sequence length="262" mass="28273">MAVLLFLILAAPFSAAATTIAVTLPPLAGIVKMLDATVEVTCLLPAAADPHHFQLQPRKIELLQQADLLVRASYDDGGWPLPPLHNNTLDLWPARDHGWLSPAAVREALPHLAKALIALNPTNSRSIEGRLAAAIRATETLEQAWRKALAPLHNSGVVMQHPAWKRLMDELNVPVLAVLESGHHGHEHGPHALDEALQTLADHPDALLLQDAAHINRALDWLAAKSGNNTRMATLNALGDCGSSWDQFMEANLNSLNGALQP</sequence>
<gene>
    <name evidence="2" type="ORF">Ga0123462_0269</name>
</gene>
<dbReference type="Gene3D" id="3.40.50.1980">
    <property type="entry name" value="Nitrogenase molybdenum iron protein domain"/>
    <property type="match status" value="3"/>
</dbReference>